<dbReference type="EMBL" id="CP011307">
    <property type="protein sequence ID" value="ALP94292.1"/>
    <property type="molecule type" value="Genomic_DNA"/>
</dbReference>
<dbReference type="InterPro" id="IPR001119">
    <property type="entry name" value="SLH_dom"/>
</dbReference>
<dbReference type="PROSITE" id="PS51272">
    <property type="entry name" value="SLH"/>
    <property type="match status" value="3"/>
</dbReference>
<dbReference type="Pfam" id="PF00395">
    <property type="entry name" value="SLH"/>
    <property type="match status" value="3"/>
</dbReference>
<feature type="domain" description="SLH" evidence="2">
    <location>
        <begin position="409"/>
        <end position="466"/>
    </location>
</feature>
<evidence type="ECO:0000259" key="2">
    <source>
        <dbReference type="PROSITE" id="PS51272"/>
    </source>
</evidence>
<protein>
    <recommendedName>
        <fullName evidence="2">SLH domain-containing protein</fullName>
    </recommendedName>
</protein>
<name>A0A0S2W4J6_9FIRM</name>
<evidence type="ECO:0000313" key="4">
    <source>
        <dbReference type="Proteomes" id="UP000064844"/>
    </source>
</evidence>
<keyword evidence="1" id="KW-0677">Repeat</keyword>
<dbReference type="Proteomes" id="UP000064844">
    <property type="component" value="Chromosome"/>
</dbReference>
<reference evidence="3 4" key="1">
    <citation type="journal article" date="2015" name="Nat. Commun.">
        <title>Production of butyrate from lysine and the Amadori product fructoselysine by a human gut commensal.</title>
        <authorList>
            <person name="Bui T.P."/>
            <person name="Ritari J."/>
            <person name="Boeren S."/>
            <person name="de Waard P."/>
            <person name="Plugge C.M."/>
            <person name="de Vos W.M."/>
        </authorList>
    </citation>
    <scope>NUCLEOTIDE SEQUENCE [LARGE SCALE GENOMIC DNA]</scope>
    <source>
        <strain evidence="3 4">AF211</strain>
    </source>
</reference>
<dbReference type="STRING" id="1297617.IB211_01901c"/>
<dbReference type="KEGG" id="ibu:IB211_01901c"/>
<evidence type="ECO:0000313" key="3">
    <source>
        <dbReference type="EMBL" id="ALP94292.1"/>
    </source>
</evidence>
<feature type="domain" description="SLH" evidence="2">
    <location>
        <begin position="286"/>
        <end position="349"/>
    </location>
</feature>
<gene>
    <name evidence="3" type="ORF">IB211_01901c</name>
</gene>
<accession>A0A0S2W4J6</accession>
<reference evidence="4" key="2">
    <citation type="submission" date="2015-04" db="EMBL/GenBank/DDBJ databases">
        <title>A butyrogenic pathway from the amino acid lysine in a human gut commensal.</title>
        <authorList>
            <person name="de Vos W.M."/>
            <person name="Bui N.T.P."/>
            <person name="Plugge C.M."/>
            <person name="Ritari J."/>
        </authorList>
    </citation>
    <scope>NUCLEOTIDE SEQUENCE [LARGE SCALE GENOMIC DNA]</scope>
    <source>
        <strain evidence="4">AF211</strain>
    </source>
</reference>
<dbReference type="AlphaFoldDB" id="A0A0S2W4J6"/>
<evidence type="ECO:0000256" key="1">
    <source>
        <dbReference type="ARBA" id="ARBA00022737"/>
    </source>
</evidence>
<organism evidence="3 4">
    <name type="scientific">Intestinimonas butyriciproducens</name>
    <dbReference type="NCBI Taxonomy" id="1297617"/>
    <lineage>
        <taxon>Bacteria</taxon>
        <taxon>Bacillati</taxon>
        <taxon>Bacillota</taxon>
        <taxon>Clostridia</taxon>
        <taxon>Eubacteriales</taxon>
        <taxon>Intestinimonas</taxon>
    </lineage>
</organism>
<sequence length="466" mass="49822">MGNVATDNNKKALYNPDENTLQIATNPVNVSGYQSAITAARYDTTGNGDYVDVEVLSTGIVQTGDKYDGTDHTVTYLSSFEIELPDYLTKDGVEFIPIQMTVPYTPMDVVVGTGYLNARLRIDWDQTEATGLNQIEPDTTMSSGQVAAVDVTDSATGIRMETDTAKVASDTQFQVRVLTSGTEYEKATSALGNAEFTLYEIKLVNGANELQPYGAVSLTFPYSGEVSMYRINDTGTKTVLRGTESDEGYEIMTSKLGLFAVFGGTKIDVKPSTSTGTNTGSGINSNAATAFTDISGHWAETYITRAVGEGLFSGTSTSTFSPDTSMTAGMVITVLYRMAGSPATTLPDSMENVAEGSWYEIACAWGYNNGIIGGYKAFYPEQAVSRQELATMLYNYDSLRESPSVSGDLSKFSDSGSVVSWAKDAMTWANAVGIVSGTSATTLSPESGASRAQVATMLCRYLDYAK</sequence>
<feature type="domain" description="SLH" evidence="2">
    <location>
        <begin position="351"/>
        <end position="407"/>
    </location>
</feature>
<proteinExistence type="predicted"/>
<keyword evidence="4" id="KW-1185">Reference proteome</keyword>